<dbReference type="Proteomes" id="UP001170959">
    <property type="component" value="Unassembled WGS sequence"/>
</dbReference>
<reference evidence="1" key="2">
    <citation type="journal article" date="2022" name="Sci. Total Environ.">
        <title>Prevalence, transmission, and molecular epidemiology of tet(X)-positive bacteria among humans, animals, and environmental niches in China: An epidemiological, and genomic-based study.</title>
        <authorList>
            <person name="Dong N."/>
            <person name="Zeng Y."/>
            <person name="Cai C."/>
            <person name="Sun C."/>
            <person name="Lu J."/>
            <person name="Liu C."/>
            <person name="Zhou H."/>
            <person name="Sun Q."/>
            <person name="Shu L."/>
            <person name="Wang H."/>
            <person name="Wang Y."/>
            <person name="Wang S."/>
            <person name="Wu C."/>
            <person name="Chan E.W."/>
            <person name="Chen G."/>
            <person name="Shen Z."/>
            <person name="Chen S."/>
            <person name="Zhang R."/>
        </authorList>
    </citation>
    <scope>NUCLEOTIDE SEQUENCE</scope>
    <source>
        <strain evidence="1">R655-4</strain>
    </source>
</reference>
<accession>A0AAJ1V5Z3</accession>
<evidence type="ECO:0000313" key="1">
    <source>
        <dbReference type="EMBL" id="MDM1071241.1"/>
    </source>
</evidence>
<protein>
    <recommendedName>
        <fullName evidence="3">Lipoprotein</fullName>
    </recommendedName>
</protein>
<reference evidence="1" key="1">
    <citation type="submission" date="2020-06" db="EMBL/GenBank/DDBJ databases">
        <authorList>
            <person name="Dong N."/>
        </authorList>
    </citation>
    <scope>NUCLEOTIDE SEQUENCE</scope>
    <source>
        <strain evidence="1">R655-4</strain>
    </source>
</reference>
<evidence type="ECO:0008006" key="3">
    <source>
        <dbReference type="Google" id="ProtNLM"/>
    </source>
</evidence>
<gene>
    <name evidence="1" type="ORF">HX001_01905</name>
</gene>
<dbReference type="PROSITE" id="PS51257">
    <property type="entry name" value="PROKAR_LIPOPROTEIN"/>
    <property type="match status" value="1"/>
</dbReference>
<dbReference type="EMBL" id="JACAGJ010000001">
    <property type="protein sequence ID" value="MDM1071241.1"/>
    <property type="molecule type" value="Genomic_DNA"/>
</dbReference>
<dbReference type="AlphaFoldDB" id="A0AAJ1V5Z3"/>
<organism evidence="1 2">
    <name type="scientific">Empedobacter brevis</name>
    <dbReference type="NCBI Taxonomy" id="247"/>
    <lineage>
        <taxon>Bacteria</taxon>
        <taxon>Pseudomonadati</taxon>
        <taxon>Bacteroidota</taxon>
        <taxon>Flavobacteriia</taxon>
        <taxon>Flavobacteriales</taxon>
        <taxon>Weeksellaceae</taxon>
        <taxon>Empedobacter</taxon>
    </lineage>
</organism>
<proteinExistence type="predicted"/>
<name>A0AAJ1V5Z3_9FLAO</name>
<sequence length="125" mass="14608">MKYTFLLLIPVVFSCTDMDKVCKEAEKKIQKDYCNIVVDNIKKQTLILEIEGVNPISQKPSSYEDYTRQFQGVIKYTEKGDTVVKKEGELKLYVYKKDSIIICNVEDFCKKINDPNSDYLTFIKR</sequence>
<dbReference type="RefSeq" id="WP_286491636.1">
    <property type="nucleotide sequence ID" value="NZ_JACAGJ010000001.1"/>
</dbReference>
<evidence type="ECO:0000313" key="2">
    <source>
        <dbReference type="Proteomes" id="UP001170959"/>
    </source>
</evidence>
<comment type="caution">
    <text evidence="1">The sequence shown here is derived from an EMBL/GenBank/DDBJ whole genome shotgun (WGS) entry which is preliminary data.</text>
</comment>